<dbReference type="EnsemblPlants" id="ORUFI07G12450.1">
    <property type="protein sequence ID" value="ORUFI07G12450.1"/>
    <property type="gene ID" value="ORUFI07G12450"/>
</dbReference>
<reference evidence="2" key="1">
    <citation type="submission" date="2013-06" db="EMBL/GenBank/DDBJ databases">
        <authorList>
            <person name="Zhao Q."/>
        </authorList>
    </citation>
    <scope>NUCLEOTIDE SEQUENCE</scope>
    <source>
        <strain evidence="2">cv. W1943</strain>
    </source>
</reference>
<proteinExistence type="predicted"/>
<sequence>MEKQAAAVVVVSGKATDPVRGGLKQIRRGRGCDKFVAAVVGLAAAPTGPLAEASLSITTVEPPLLLPSSPLHFLSLSFFVPEQERSGGGILELMEQEIGGGGAGDLLRRQSSSTSLAFPSVRTAGEPKLKVRLSCRLQELYLLHEIELASELELLGDVEFGGGDGAWGRVWLRRDPPLLRGAASSTAIAALLAGDCVERLPPMTASATLAAPQPSQPLHIATAAVAATLAAAPCRRQWSRGRETQQGEEKERERERQYGLGLYYFVG</sequence>
<name>A0A0E0Q7F6_ORYRU</name>
<accession>A0A0E0Q7F6</accession>
<reference evidence="1" key="2">
    <citation type="submission" date="2015-06" db="UniProtKB">
        <authorList>
            <consortium name="EnsemblPlants"/>
        </authorList>
    </citation>
    <scope>IDENTIFICATION</scope>
</reference>
<evidence type="ECO:0000313" key="1">
    <source>
        <dbReference type="EnsemblPlants" id="ORUFI07G12450.1"/>
    </source>
</evidence>
<keyword evidence="2" id="KW-1185">Reference proteome</keyword>
<organism evidence="1 2">
    <name type="scientific">Oryza rufipogon</name>
    <name type="common">Brownbeard rice</name>
    <name type="synonym">Asian wild rice</name>
    <dbReference type="NCBI Taxonomy" id="4529"/>
    <lineage>
        <taxon>Eukaryota</taxon>
        <taxon>Viridiplantae</taxon>
        <taxon>Streptophyta</taxon>
        <taxon>Embryophyta</taxon>
        <taxon>Tracheophyta</taxon>
        <taxon>Spermatophyta</taxon>
        <taxon>Magnoliopsida</taxon>
        <taxon>Liliopsida</taxon>
        <taxon>Poales</taxon>
        <taxon>Poaceae</taxon>
        <taxon>BOP clade</taxon>
        <taxon>Oryzoideae</taxon>
        <taxon>Oryzeae</taxon>
        <taxon>Oryzinae</taxon>
        <taxon>Oryza</taxon>
    </lineage>
</organism>
<evidence type="ECO:0000313" key="2">
    <source>
        <dbReference type="Proteomes" id="UP000008022"/>
    </source>
</evidence>
<dbReference type="Gramene" id="ORUFI07G12450.1">
    <property type="protein sequence ID" value="ORUFI07G12450.1"/>
    <property type="gene ID" value="ORUFI07G12450"/>
</dbReference>
<dbReference type="HOGENOM" id="CLU_1211465_0_0_1"/>
<dbReference type="OMA" id="CRRQWSR"/>
<protein>
    <submittedName>
        <fullName evidence="1">Uncharacterized protein</fullName>
    </submittedName>
</protein>
<dbReference type="AlphaFoldDB" id="A0A0E0Q7F6"/>
<dbReference type="Proteomes" id="UP000008022">
    <property type="component" value="Unassembled WGS sequence"/>
</dbReference>